<accession>A0ABN8R9A7</accession>
<dbReference type="PANTHER" id="PTHR34615">
    <property type="entry name" value="PX DOMAIN-CONTAINING PROTEIN"/>
    <property type="match status" value="1"/>
</dbReference>
<sequence length="148" mass="17316">MPNLRETRISLLYTYDSSIINDEEFVLLYDINTAKSSDLPYWNYEAFEPDSMSGDECQAEFRFYKNDVYDLMAVLGFPETFTCYNGLTVDGTQALCIFLKIFAYPCRYLDMIPSRADKGWAVKRTFARPVPQLCMTSTMVMDYLYTHW</sequence>
<dbReference type="Proteomes" id="UP001159405">
    <property type="component" value="Unassembled WGS sequence"/>
</dbReference>
<evidence type="ECO:0000313" key="2">
    <source>
        <dbReference type="Proteomes" id="UP001159405"/>
    </source>
</evidence>
<reference evidence="1 2" key="1">
    <citation type="submission" date="2022-05" db="EMBL/GenBank/DDBJ databases">
        <authorList>
            <consortium name="Genoscope - CEA"/>
            <person name="William W."/>
        </authorList>
    </citation>
    <scope>NUCLEOTIDE SEQUENCE [LARGE SCALE GENOMIC DNA]</scope>
</reference>
<keyword evidence="2" id="KW-1185">Reference proteome</keyword>
<dbReference type="EMBL" id="CALNXK010000206">
    <property type="protein sequence ID" value="CAH3175916.1"/>
    <property type="molecule type" value="Genomic_DNA"/>
</dbReference>
<gene>
    <name evidence="1" type="ORF">PLOB_00017380</name>
</gene>
<feature type="non-terminal residue" evidence="1">
    <location>
        <position position="148"/>
    </location>
</feature>
<name>A0ABN8R9A7_9CNID</name>
<protein>
    <submittedName>
        <fullName evidence="1">Uncharacterized protein</fullName>
    </submittedName>
</protein>
<dbReference type="PANTHER" id="PTHR34615:SF1">
    <property type="entry name" value="PX DOMAIN-CONTAINING PROTEIN"/>
    <property type="match status" value="1"/>
</dbReference>
<organism evidence="1 2">
    <name type="scientific">Porites lobata</name>
    <dbReference type="NCBI Taxonomy" id="104759"/>
    <lineage>
        <taxon>Eukaryota</taxon>
        <taxon>Metazoa</taxon>
        <taxon>Cnidaria</taxon>
        <taxon>Anthozoa</taxon>
        <taxon>Hexacorallia</taxon>
        <taxon>Scleractinia</taxon>
        <taxon>Fungiina</taxon>
        <taxon>Poritidae</taxon>
        <taxon>Porites</taxon>
    </lineage>
</organism>
<comment type="caution">
    <text evidence="1">The sequence shown here is derived from an EMBL/GenBank/DDBJ whole genome shotgun (WGS) entry which is preliminary data.</text>
</comment>
<evidence type="ECO:0000313" key="1">
    <source>
        <dbReference type="EMBL" id="CAH3175916.1"/>
    </source>
</evidence>
<proteinExistence type="predicted"/>